<feature type="compositionally biased region" description="Pro residues" evidence="1">
    <location>
        <begin position="254"/>
        <end position="263"/>
    </location>
</feature>
<dbReference type="AlphaFoldDB" id="A0A061S1Y1"/>
<feature type="compositionally biased region" description="Basic and acidic residues" evidence="1">
    <location>
        <begin position="1"/>
        <end position="12"/>
    </location>
</feature>
<accession>A0A061S1Y1</accession>
<protein>
    <submittedName>
        <fullName evidence="2">Uncharacterized protein</fullName>
    </submittedName>
</protein>
<evidence type="ECO:0000313" key="2">
    <source>
        <dbReference type="EMBL" id="JAC78238.1"/>
    </source>
</evidence>
<gene>
    <name evidence="2" type="ORF">TSPGSL018_15668</name>
</gene>
<feature type="region of interest" description="Disordered" evidence="1">
    <location>
        <begin position="252"/>
        <end position="283"/>
    </location>
</feature>
<reference evidence="2" key="1">
    <citation type="submission" date="2014-05" db="EMBL/GenBank/DDBJ databases">
        <title>The transcriptome of the halophilic microalga Tetraselmis sp. GSL018 isolated from the Great Salt Lake, Utah.</title>
        <authorList>
            <person name="Jinkerson R.E."/>
            <person name="D'Adamo S."/>
            <person name="Posewitz M.C."/>
        </authorList>
    </citation>
    <scope>NUCLEOTIDE SEQUENCE</scope>
    <source>
        <strain evidence="2">GSL018</strain>
    </source>
</reference>
<proteinExistence type="predicted"/>
<evidence type="ECO:0000256" key="1">
    <source>
        <dbReference type="SAM" id="MobiDB-lite"/>
    </source>
</evidence>
<organism evidence="2">
    <name type="scientific">Tetraselmis sp. GSL018</name>
    <dbReference type="NCBI Taxonomy" id="582737"/>
    <lineage>
        <taxon>Eukaryota</taxon>
        <taxon>Viridiplantae</taxon>
        <taxon>Chlorophyta</taxon>
        <taxon>core chlorophytes</taxon>
        <taxon>Chlorodendrophyceae</taxon>
        <taxon>Chlorodendrales</taxon>
        <taxon>Chlorodendraceae</taxon>
        <taxon>Tetraselmis</taxon>
    </lineage>
</organism>
<feature type="region of interest" description="Disordered" evidence="1">
    <location>
        <begin position="1"/>
        <end position="92"/>
    </location>
</feature>
<dbReference type="EMBL" id="GBEZ01007211">
    <property type="protein sequence ID" value="JAC78238.1"/>
    <property type="molecule type" value="Transcribed_RNA"/>
</dbReference>
<feature type="compositionally biased region" description="Low complexity" evidence="1">
    <location>
        <begin position="264"/>
        <end position="274"/>
    </location>
</feature>
<name>A0A061S1Y1_9CHLO</name>
<sequence>MATKSERPDTPEHSSFLDQLPPGAMQNPFPLENMGENPLATLQAPPDSDGCGGTNGLKRKTPQEKRTCPECGTQVGPRFGTGKDGEGSQCPGSLADGTRCSYTFTAGRRKLQHQELIAQCSSKQSGPLSLVKAGFEKAARKVVTEAAKTGGTAILLWYNVVDETADNNRDLNRIIQKTAKLDSQQPPAREGDFAYTATASSSHNVSKSCVVMQATTGTEAAEVILKQVAPAVHLTAVQYLQKAADRAAIERTMAPPPAPPPPAASAAERAQPMASVMPASQEPPPLQPEMLHELEAFLRSIGQHEACFHTLARNGLSVGVMRAIIQANKGELPGFVEALKHAGLSAGHAMVLFAHLNKMPPPVIEASPLPVVVSLAQEGL</sequence>